<proteinExistence type="inferred from homology"/>
<comment type="caution">
    <text evidence="4">The sequence shown here is derived from an EMBL/GenBank/DDBJ whole genome shotgun (WGS) entry which is preliminary data.</text>
</comment>
<name>A0ABQ2ET85_9ACTN</name>
<comment type="similarity">
    <text evidence="1">Belongs to the nitroreductase family.</text>
</comment>
<dbReference type="Proteomes" id="UP000660265">
    <property type="component" value="Unassembled WGS sequence"/>
</dbReference>
<dbReference type="CDD" id="cd02062">
    <property type="entry name" value="Nitro_FMN_reductase"/>
    <property type="match status" value="1"/>
</dbReference>
<accession>A0ABQ2ET85</accession>
<evidence type="ECO:0000259" key="3">
    <source>
        <dbReference type="Pfam" id="PF00881"/>
    </source>
</evidence>
<evidence type="ECO:0000313" key="5">
    <source>
        <dbReference type="Proteomes" id="UP000660265"/>
    </source>
</evidence>
<dbReference type="PANTHER" id="PTHR43673:SF10">
    <property type="entry name" value="NADH DEHYDROGENASE_NAD(P)H NITROREDUCTASE XCC3605-RELATED"/>
    <property type="match status" value="1"/>
</dbReference>
<dbReference type="Gene3D" id="3.40.109.10">
    <property type="entry name" value="NADH Oxidase"/>
    <property type="match status" value="1"/>
</dbReference>
<dbReference type="InterPro" id="IPR029479">
    <property type="entry name" value="Nitroreductase"/>
</dbReference>
<keyword evidence="5" id="KW-1185">Reference proteome</keyword>
<organism evidence="4 5">
    <name type="scientific">Streptomyces camponoticapitis</name>
    <dbReference type="NCBI Taxonomy" id="1616125"/>
    <lineage>
        <taxon>Bacteria</taxon>
        <taxon>Bacillati</taxon>
        <taxon>Actinomycetota</taxon>
        <taxon>Actinomycetes</taxon>
        <taxon>Kitasatosporales</taxon>
        <taxon>Streptomycetaceae</taxon>
        <taxon>Streptomyces</taxon>
    </lineage>
</organism>
<dbReference type="InterPro" id="IPR000415">
    <property type="entry name" value="Nitroreductase-like"/>
</dbReference>
<gene>
    <name evidence="4" type="ORF">GCM10011583_61200</name>
</gene>
<dbReference type="PANTHER" id="PTHR43673">
    <property type="entry name" value="NAD(P)H NITROREDUCTASE YDGI-RELATED"/>
    <property type="match status" value="1"/>
</dbReference>
<keyword evidence="2" id="KW-0560">Oxidoreductase</keyword>
<evidence type="ECO:0000313" key="4">
    <source>
        <dbReference type="EMBL" id="GGK21021.1"/>
    </source>
</evidence>
<reference evidence="5" key="1">
    <citation type="journal article" date="2019" name="Int. J. Syst. Evol. Microbiol.">
        <title>The Global Catalogue of Microorganisms (GCM) 10K type strain sequencing project: providing services to taxonomists for standard genome sequencing and annotation.</title>
        <authorList>
            <consortium name="The Broad Institute Genomics Platform"/>
            <consortium name="The Broad Institute Genome Sequencing Center for Infectious Disease"/>
            <person name="Wu L."/>
            <person name="Ma J."/>
        </authorList>
    </citation>
    <scope>NUCLEOTIDE SEQUENCE [LARGE SCALE GENOMIC DNA]</scope>
    <source>
        <strain evidence="5">CGMCC 4.7275</strain>
    </source>
</reference>
<feature type="domain" description="Nitroreductase" evidence="3">
    <location>
        <begin position="27"/>
        <end position="202"/>
    </location>
</feature>
<dbReference type="RefSeq" id="WP_189110839.1">
    <property type="nucleotide sequence ID" value="NZ_BMMV01000025.1"/>
</dbReference>
<evidence type="ECO:0000256" key="1">
    <source>
        <dbReference type="ARBA" id="ARBA00007118"/>
    </source>
</evidence>
<dbReference type="Pfam" id="PF00881">
    <property type="entry name" value="Nitroreductase"/>
    <property type="match status" value="1"/>
</dbReference>
<evidence type="ECO:0000256" key="2">
    <source>
        <dbReference type="ARBA" id="ARBA00023002"/>
    </source>
</evidence>
<protein>
    <submittedName>
        <fullName evidence="4">Oxidoreductase</fullName>
    </submittedName>
</protein>
<dbReference type="EMBL" id="BMMV01000025">
    <property type="protein sequence ID" value="GGK21021.1"/>
    <property type="molecule type" value="Genomic_DNA"/>
</dbReference>
<sequence length="230" mass="25664">MDRANASQQPDPRTRLGLSADEVLTTTRAVRRRLDLQRAVPRDVVDDCVRIALQAPSGRNRQRWDFVFVEDRKTKAAVAEVWRRGLAAPATPGVVGPEPTRMDFGSSDWGRIAGSLDHLARHLHEVPLILIPCVRVADRAELDAVRGQAGAWGSVIPAFWSFMLAARERGLGTAWTTSHLSYEREMAEVLGIPYDEVVQVALTPVAYTIGTDFKQGPRADAEQFSHWDRW</sequence>
<dbReference type="SUPFAM" id="SSF55469">
    <property type="entry name" value="FMN-dependent nitroreductase-like"/>
    <property type="match status" value="1"/>
</dbReference>